<name>A0A6C0GHG2_9BACT</name>
<dbReference type="AlphaFoldDB" id="A0A6C0GHG2"/>
<dbReference type="Pfam" id="PF19937">
    <property type="entry name" value="GldC-like"/>
    <property type="match status" value="1"/>
</dbReference>
<evidence type="ECO:0000313" key="1">
    <source>
        <dbReference type="EMBL" id="QHT67511.1"/>
    </source>
</evidence>
<gene>
    <name evidence="1" type="primary">gldC</name>
    <name evidence="1" type="ORF">GXP67_13180</name>
</gene>
<keyword evidence="2" id="KW-1185">Reference proteome</keyword>
<protein>
    <submittedName>
        <fullName evidence="1">Gliding motility protein GldC</fullName>
    </submittedName>
</protein>
<organism evidence="1 2">
    <name type="scientific">Rhodocytophaga rosea</name>
    <dbReference type="NCBI Taxonomy" id="2704465"/>
    <lineage>
        <taxon>Bacteria</taxon>
        <taxon>Pseudomonadati</taxon>
        <taxon>Bacteroidota</taxon>
        <taxon>Cytophagia</taxon>
        <taxon>Cytophagales</taxon>
        <taxon>Rhodocytophagaceae</taxon>
        <taxon>Rhodocytophaga</taxon>
    </lineage>
</organism>
<evidence type="ECO:0000313" key="2">
    <source>
        <dbReference type="Proteomes" id="UP000480178"/>
    </source>
</evidence>
<reference evidence="1 2" key="1">
    <citation type="submission" date="2020-01" db="EMBL/GenBank/DDBJ databases">
        <authorList>
            <person name="Kim M.K."/>
        </authorList>
    </citation>
    <scope>NUCLEOTIDE SEQUENCE [LARGE SCALE GENOMIC DNA]</scope>
    <source>
        <strain evidence="1 2">172606-1</strain>
    </source>
</reference>
<dbReference type="RefSeq" id="WP_162443540.1">
    <property type="nucleotide sequence ID" value="NZ_CP048222.1"/>
</dbReference>
<dbReference type="Proteomes" id="UP000480178">
    <property type="component" value="Chromosome"/>
</dbReference>
<accession>A0A6C0GHG2</accession>
<sequence>MKKSEIIFNIELDNKNIPEKIFWDATDNPNEGLEETKAISIALWDHFHQNTLKIDLWTKEMPIGEMKRFYIETISGMADALRTATGDEKMAGAIDDLCRTLSKNLEEELKKENS</sequence>
<dbReference type="InterPro" id="IPR019854">
    <property type="entry name" value="Motility-assoc_prot_GldC"/>
</dbReference>
<dbReference type="KEGG" id="rhoz:GXP67_13180"/>
<dbReference type="NCBIfam" id="TIGR03515">
    <property type="entry name" value="GldC"/>
    <property type="match status" value="1"/>
</dbReference>
<proteinExistence type="predicted"/>
<dbReference type="EMBL" id="CP048222">
    <property type="protein sequence ID" value="QHT67511.1"/>
    <property type="molecule type" value="Genomic_DNA"/>
</dbReference>